<proteinExistence type="predicted"/>
<dbReference type="EMBL" id="OIVN01001184">
    <property type="protein sequence ID" value="SPC90867.1"/>
    <property type="molecule type" value="Genomic_DNA"/>
</dbReference>
<name>A0A2N9FJ74_FAGSY</name>
<feature type="region of interest" description="Disordered" evidence="1">
    <location>
        <begin position="340"/>
        <end position="483"/>
    </location>
</feature>
<accession>A0A2N9FJ74</accession>
<organism evidence="2">
    <name type="scientific">Fagus sylvatica</name>
    <name type="common">Beechnut</name>
    <dbReference type="NCBI Taxonomy" id="28930"/>
    <lineage>
        <taxon>Eukaryota</taxon>
        <taxon>Viridiplantae</taxon>
        <taxon>Streptophyta</taxon>
        <taxon>Embryophyta</taxon>
        <taxon>Tracheophyta</taxon>
        <taxon>Spermatophyta</taxon>
        <taxon>Magnoliopsida</taxon>
        <taxon>eudicotyledons</taxon>
        <taxon>Gunneridae</taxon>
        <taxon>Pentapetalae</taxon>
        <taxon>rosids</taxon>
        <taxon>fabids</taxon>
        <taxon>Fagales</taxon>
        <taxon>Fagaceae</taxon>
        <taxon>Fagus</taxon>
    </lineage>
</organism>
<sequence length="649" mass="71053">MLPANREFHVVAGVVIFPTHPGLCESELGFARYGSANRGRRGVFGPFEDNFPIRIPEDSVRKRGNVGGKIPEIFSTALFRRPVFTRVVDVAPDVGFRRSWYRRKACATYFSTVQALHRGELGFARYGLANRGRRNVPYAKGMVKEQSVRFSFWSGPWSGQTLVKLGQPWSNLVEFGQSSPNSWKCIPDFISRVSGHGTAKNLPQFACHSLSDALAVNRLTHGSKVKVGFRFLVFSQNSTFPTSVFSFPSSSDLELRNSTVWNLSPNKLRSDLTWGLPKLQIGWFQRFGISVQTAANRVRIGLVHPGLETKFVIRVRIGLVHPALETETNWERIGLVHPGLETKICDSGPNRSGPPSPRNGDELGTKRSGLPSPRNEICDSGPNRSGPPSPRNGDESGTNRPGPSRSRNEICDSGPNRSGPPSPRNGDESGTNRSGPPSPRNEICDSGPNRSGPPSPRNGDESGTNRPGPPRPGLGNSSKRSGTNWDLTLSRIAIGPGLGNSSKRSGTNWDLTLSRIAIGCLTEAVVAEIIAGPHVLDSCECMNIEVLTTCFWSLAHLVGLSDTLDHLVGRHFLKLRSVRLNLQLFQLIPDGGSISLISGLSSNFSVRGKIAPVWYNKINEFLIPRASIPSPIWEILQEVSIRLDDVDLQ</sequence>
<reference evidence="2" key="1">
    <citation type="submission" date="2018-02" db="EMBL/GenBank/DDBJ databases">
        <authorList>
            <person name="Cohen D.B."/>
            <person name="Kent A.D."/>
        </authorList>
    </citation>
    <scope>NUCLEOTIDE SEQUENCE</scope>
</reference>
<protein>
    <submittedName>
        <fullName evidence="2">Uncharacterized protein</fullName>
    </submittedName>
</protein>
<evidence type="ECO:0000256" key="1">
    <source>
        <dbReference type="SAM" id="MobiDB-lite"/>
    </source>
</evidence>
<evidence type="ECO:0000313" key="2">
    <source>
        <dbReference type="EMBL" id="SPC90867.1"/>
    </source>
</evidence>
<gene>
    <name evidence="2" type="ORF">FSB_LOCUS18749</name>
</gene>
<dbReference type="AlphaFoldDB" id="A0A2N9FJ74"/>